<reference evidence="1" key="2">
    <citation type="submission" date="2018-10" db="UniProtKB">
        <authorList>
            <consortium name="EnsemblPlants"/>
        </authorList>
    </citation>
    <scope>IDENTIFICATION</scope>
</reference>
<dbReference type="InterPro" id="IPR006553">
    <property type="entry name" value="Leu-rich_rpt_Cys-con_subtyp"/>
</dbReference>
<accession>A0A3B6UCA5</accession>
<dbReference type="PANTHER" id="PTHR34630">
    <property type="entry name" value="OS11G0677101 PROTEIN"/>
    <property type="match status" value="1"/>
</dbReference>
<name>A0A3B6UCA5_WHEAT</name>
<dbReference type="SMART" id="SM00367">
    <property type="entry name" value="LRR_CC"/>
    <property type="match status" value="3"/>
</dbReference>
<protein>
    <submittedName>
        <fullName evidence="1">Uncharacterized protein</fullName>
    </submittedName>
</protein>
<dbReference type="InterPro" id="IPR032675">
    <property type="entry name" value="LRR_dom_sf"/>
</dbReference>
<dbReference type="STRING" id="4565.A0A3B6UCA5"/>
<dbReference type="SMR" id="A0A3B6UCA5"/>
<evidence type="ECO:0000313" key="2">
    <source>
        <dbReference type="Proteomes" id="UP000019116"/>
    </source>
</evidence>
<dbReference type="Gene3D" id="3.80.10.10">
    <property type="entry name" value="Ribonuclease Inhibitor"/>
    <property type="match status" value="3"/>
</dbReference>
<reference evidence="1" key="1">
    <citation type="submission" date="2018-08" db="EMBL/GenBank/DDBJ databases">
        <authorList>
            <person name="Rossello M."/>
        </authorList>
    </citation>
    <scope>NUCLEOTIDE SEQUENCE [LARGE SCALE GENOMIC DNA]</scope>
    <source>
        <strain evidence="1">cv. Chinese Spring</strain>
    </source>
</reference>
<dbReference type="Gramene" id="TraesCSU02G188500.1">
    <property type="protein sequence ID" value="TraesCSU02G188500.1.cds1"/>
    <property type="gene ID" value="TraesCSU02G188500"/>
</dbReference>
<dbReference type="PANTHER" id="PTHR34630:SF90">
    <property type="entry name" value="PROTEIN KINASE DOMAIN-CONTAINING PROTEIN"/>
    <property type="match status" value="1"/>
</dbReference>
<dbReference type="SUPFAM" id="SSF52058">
    <property type="entry name" value="L domain-like"/>
    <property type="match status" value="1"/>
</dbReference>
<proteinExistence type="predicted"/>
<sequence>METLEIEGESGMQSMAPLSNLKSLRRLDVRRCSIRCHGLQDLACLQSLTVKECGNFFLRPIEAAHTIITDVSHISMTELTNLKSLRRLDVRRCSFTCHGLQDLSCLQYLTVYNCGNFFPWHTEAAHTIKLFPASLETLEIEGESGMQSMAPLSNLKSLRRLDVRRCSIRCHGLQDLACLQSLTVKECGNFFLRPIEAAHTIINPLPSSLEELEIDGESSMESMALLSNLTCLTDLVLVNSENLTVDGFNPPITVNLNSLKMYNRGNCLNRSISADLFSELVVARTNLLSPADNCQLRELTVDCISAVLVAPICSLLAATLHTLEFWYDHRAESFTEEEERALQLLTSLRFINFMDCPNLLCLPQGLHSLPSLKTLFVQDCPKIQSLHKGDFPTSLECLLVQGCSPGLQEQAKQLKGTKPDFNVILELE</sequence>
<keyword evidence="2" id="KW-1185">Reference proteome</keyword>
<evidence type="ECO:0000313" key="1">
    <source>
        <dbReference type="EnsemblPlants" id="TraesCSU02G188500.1.cds1"/>
    </source>
</evidence>
<dbReference type="Proteomes" id="UP000019116">
    <property type="component" value="Chromosome Un"/>
</dbReference>
<organism evidence="1">
    <name type="scientific">Triticum aestivum</name>
    <name type="common">Wheat</name>
    <dbReference type="NCBI Taxonomy" id="4565"/>
    <lineage>
        <taxon>Eukaryota</taxon>
        <taxon>Viridiplantae</taxon>
        <taxon>Streptophyta</taxon>
        <taxon>Embryophyta</taxon>
        <taxon>Tracheophyta</taxon>
        <taxon>Spermatophyta</taxon>
        <taxon>Magnoliopsida</taxon>
        <taxon>Liliopsida</taxon>
        <taxon>Poales</taxon>
        <taxon>Poaceae</taxon>
        <taxon>BOP clade</taxon>
        <taxon>Pooideae</taxon>
        <taxon>Triticodae</taxon>
        <taxon>Triticeae</taxon>
        <taxon>Triticinae</taxon>
        <taxon>Triticum</taxon>
    </lineage>
</organism>
<dbReference type="EnsemblPlants" id="TraesCSU02G188500.1">
    <property type="protein sequence ID" value="TraesCSU02G188500.1.cds1"/>
    <property type="gene ID" value="TraesCSU02G188500"/>
</dbReference>
<dbReference type="AlphaFoldDB" id="A0A3B6UCA5"/>